<proteinExistence type="predicted"/>
<dbReference type="EMBL" id="JBHSTE010000005">
    <property type="protein sequence ID" value="MFC6334149.1"/>
    <property type="molecule type" value="Genomic_DNA"/>
</dbReference>
<gene>
    <name evidence="1" type="ORF">ACFP56_16090</name>
</gene>
<accession>A0ABW1V9H4</accession>
<keyword evidence="2" id="KW-1185">Reference proteome</keyword>
<protein>
    <submittedName>
        <fullName evidence="1">YdeI/OmpD-associated family protein</fullName>
    </submittedName>
</protein>
<sequence>MSKTIVEKLSLTKYSKVAVLYTPEKEEALAELTSTDHELKENEKYDLIFAFVLDMNELQQLVTNVIKQQALLEGGYLYAAYPKKGNKVYATYIHRDELLAGLGANEEGYIGTSQLKFSRMVGMNDVFTIVGLKHESSKKKTSTAKKPSQLVDDYIAYIPNIEEDLSQAPNELAFYQSLTPGYRKDWARYVYSAVQEETRVKRKEEMIAVLAQGYKTMDLYRRRS</sequence>
<name>A0ABW1V9H4_9BACL</name>
<organism evidence="1 2">
    <name type="scientific">Paenibacillus septentrionalis</name>
    <dbReference type="NCBI Taxonomy" id="429342"/>
    <lineage>
        <taxon>Bacteria</taxon>
        <taxon>Bacillati</taxon>
        <taxon>Bacillota</taxon>
        <taxon>Bacilli</taxon>
        <taxon>Bacillales</taxon>
        <taxon>Paenibacillaceae</taxon>
        <taxon>Paenibacillus</taxon>
    </lineage>
</organism>
<reference evidence="2" key="1">
    <citation type="journal article" date="2019" name="Int. J. Syst. Evol. Microbiol.">
        <title>The Global Catalogue of Microorganisms (GCM) 10K type strain sequencing project: providing services to taxonomists for standard genome sequencing and annotation.</title>
        <authorList>
            <consortium name="The Broad Institute Genomics Platform"/>
            <consortium name="The Broad Institute Genome Sequencing Center for Infectious Disease"/>
            <person name="Wu L."/>
            <person name="Ma J."/>
        </authorList>
    </citation>
    <scope>NUCLEOTIDE SEQUENCE [LARGE SCALE GENOMIC DNA]</scope>
    <source>
        <strain evidence="2">PCU 280</strain>
    </source>
</reference>
<comment type="caution">
    <text evidence="1">The sequence shown here is derived from an EMBL/GenBank/DDBJ whole genome shotgun (WGS) entry which is preliminary data.</text>
</comment>
<evidence type="ECO:0000313" key="1">
    <source>
        <dbReference type="EMBL" id="MFC6334149.1"/>
    </source>
</evidence>
<dbReference type="Pfam" id="PF13376">
    <property type="entry name" value="OmdA"/>
    <property type="match status" value="1"/>
</dbReference>
<evidence type="ECO:0000313" key="2">
    <source>
        <dbReference type="Proteomes" id="UP001596233"/>
    </source>
</evidence>
<dbReference type="Proteomes" id="UP001596233">
    <property type="component" value="Unassembled WGS sequence"/>
</dbReference>
<dbReference type="RefSeq" id="WP_379236364.1">
    <property type="nucleotide sequence ID" value="NZ_JBHSTE010000005.1"/>
</dbReference>